<dbReference type="Gene3D" id="3.20.20.10">
    <property type="entry name" value="Alanine racemase"/>
    <property type="match status" value="1"/>
</dbReference>
<dbReference type="PIRSF" id="PIRSF004848">
    <property type="entry name" value="YBL036c_PLPDEIII"/>
    <property type="match status" value="1"/>
</dbReference>
<dbReference type="PANTHER" id="PTHR10146:SF14">
    <property type="entry name" value="PYRIDOXAL PHOSPHATE HOMEOSTASIS PROTEIN"/>
    <property type="match status" value="1"/>
</dbReference>
<dbReference type="Pfam" id="PF01168">
    <property type="entry name" value="Ala_racemase_N"/>
    <property type="match status" value="1"/>
</dbReference>
<feature type="domain" description="Alanine racemase N-terminal" evidence="5">
    <location>
        <begin position="39"/>
        <end position="248"/>
    </location>
</feature>
<evidence type="ECO:0000256" key="3">
    <source>
        <dbReference type="RuleBase" id="RU004514"/>
    </source>
</evidence>
<dbReference type="NCBIfam" id="TIGR00044">
    <property type="entry name" value="YggS family pyridoxal phosphate-dependent enzyme"/>
    <property type="match status" value="1"/>
</dbReference>
<proteinExistence type="inferred from homology"/>
<dbReference type="PANTHER" id="PTHR10146">
    <property type="entry name" value="PROLINE SYNTHETASE CO-TRANSCRIBED BACTERIAL HOMOLOG PROTEIN"/>
    <property type="match status" value="1"/>
</dbReference>
<dbReference type="InterPro" id="IPR029066">
    <property type="entry name" value="PLP-binding_barrel"/>
</dbReference>
<organism evidence="6 7">
    <name type="scientific">Nocardioides nanhaiensis</name>
    <dbReference type="NCBI Taxonomy" id="1476871"/>
    <lineage>
        <taxon>Bacteria</taxon>
        <taxon>Bacillati</taxon>
        <taxon>Actinomycetota</taxon>
        <taxon>Actinomycetes</taxon>
        <taxon>Propionibacteriales</taxon>
        <taxon>Nocardioidaceae</taxon>
        <taxon>Nocardioides</taxon>
    </lineage>
</organism>
<feature type="region of interest" description="Disordered" evidence="4">
    <location>
        <begin position="1"/>
        <end position="24"/>
    </location>
</feature>
<reference evidence="7" key="1">
    <citation type="journal article" date="2019" name="Int. J. Syst. Evol. Microbiol.">
        <title>The Global Catalogue of Microorganisms (GCM) 10K type strain sequencing project: providing services to taxonomists for standard genome sequencing and annotation.</title>
        <authorList>
            <consortium name="The Broad Institute Genomics Platform"/>
            <consortium name="The Broad Institute Genome Sequencing Center for Infectious Disease"/>
            <person name="Wu L."/>
            <person name="Ma J."/>
        </authorList>
    </citation>
    <scope>NUCLEOTIDE SEQUENCE [LARGE SCALE GENOMIC DNA]</scope>
    <source>
        <strain evidence="7">JCM 18127</strain>
    </source>
</reference>
<keyword evidence="1 2" id="KW-0663">Pyridoxal phosphate</keyword>
<feature type="modified residue" description="N6-(pyridoxal phosphate)lysine" evidence="2">
    <location>
        <position position="58"/>
    </location>
</feature>
<evidence type="ECO:0000313" key="7">
    <source>
        <dbReference type="Proteomes" id="UP001500621"/>
    </source>
</evidence>
<dbReference type="Proteomes" id="UP001500621">
    <property type="component" value="Unassembled WGS sequence"/>
</dbReference>
<evidence type="ECO:0000313" key="6">
    <source>
        <dbReference type="EMBL" id="GAA4694125.1"/>
    </source>
</evidence>
<dbReference type="CDD" id="cd00635">
    <property type="entry name" value="PLPDE_III_YBL036c_like"/>
    <property type="match status" value="1"/>
</dbReference>
<comment type="caution">
    <text evidence="6">The sequence shown here is derived from an EMBL/GenBank/DDBJ whole genome shotgun (WGS) entry which is preliminary data.</text>
</comment>
<dbReference type="HAMAP" id="MF_02087">
    <property type="entry name" value="PLP_homeostasis"/>
    <property type="match status" value="1"/>
</dbReference>
<keyword evidence="7" id="KW-1185">Reference proteome</keyword>
<comment type="similarity">
    <text evidence="2 3">Belongs to the pyridoxal phosphate-binding protein YggS/PROSC family.</text>
</comment>
<protein>
    <recommendedName>
        <fullName evidence="2">Pyridoxal phosphate homeostasis protein</fullName>
        <shortName evidence="2">PLP homeostasis protein</shortName>
    </recommendedName>
</protein>
<dbReference type="SUPFAM" id="SSF51419">
    <property type="entry name" value="PLP-binding barrel"/>
    <property type="match status" value="1"/>
</dbReference>
<sequence>MSQGSDVHRDDVHRDQAQHDERGEAVAQGLARVRARIHEAAAVSGRLPEDVRLVVVTKFFPASDVRILASLGVTEVAENRHQEAQAKAEECADLGLAWHFVGGLQSNKAAAVARYSAAVHSLDRAKLVGPLDRGAGERGEPLDVLCQVSLDPPGADHRSGVEPDRLAALAERVAQADALRLRGLMAVAPLDEDPAAAFDRLAALREAFLRDHPGAGWLSAGMSGDLEQAVAVGATHVRVGSAVLGSRP</sequence>
<evidence type="ECO:0000259" key="5">
    <source>
        <dbReference type="Pfam" id="PF01168"/>
    </source>
</evidence>
<dbReference type="InterPro" id="IPR001608">
    <property type="entry name" value="Ala_racemase_N"/>
</dbReference>
<name>A0ABP8WT36_9ACTN</name>
<comment type="function">
    <text evidence="2">Pyridoxal 5'-phosphate (PLP)-binding protein, which is involved in PLP homeostasis.</text>
</comment>
<evidence type="ECO:0000256" key="2">
    <source>
        <dbReference type="HAMAP-Rule" id="MF_02087"/>
    </source>
</evidence>
<dbReference type="InterPro" id="IPR011078">
    <property type="entry name" value="PyrdxlP_homeostasis"/>
</dbReference>
<accession>A0ABP8WT36</accession>
<evidence type="ECO:0000256" key="1">
    <source>
        <dbReference type="ARBA" id="ARBA00022898"/>
    </source>
</evidence>
<dbReference type="EMBL" id="BAABIM010000004">
    <property type="protein sequence ID" value="GAA4694125.1"/>
    <property type="molecule type" value="Genomic_DNA"/>
</dbReference>
<gene>
    <name evidence="6" type="ORF">GCM10023226_35290</name>
</gene>
<dbReference type="PROSITE" id="PS01211">
    <property type="entry name" value="UPF0001"/>
    <property type="match status" value="1"/>
</dbReference>
<evidence type="ECO:0000256" key="4">
    <source>
        <dbReference type="SAM" id="MobiDB-lite"/>
    </source>
</evidence>